<evidence type="ECO:0000256" key="9">
    <source>
        <dbReference type="ARBA" id="ARBA00022989"/>
    </source>
</evidence>
<evidence type="ECO:0000256" key="10">
    <source>
        <dbReference type="ARBA" id="ARBA00023004"/>
    </source>
</evidence>
<evidence type="ECO:0000256" key="11">
    <source>
        <dbReference type="ARBA" id="ARBA00023136"/>
    </source>
</evidence>
<keyword evidence="8 12" id="KW-0249">Electron transport</keyword>
<dbReference type="GO" id="GO:0016682">
    <property type="term" value="F:oxidoreductase activity, acting on diphenols and related substances as donors, oxygen as acceptor"/>
    <property type="evidence" value="ECO:0007669"/>
    <property type="project" value="TreeGrafter"/>
</dbReference>
<gene>
    <name evidence="13" type="ORF">JZ786_17775</name>
</gene>
<dbReference type="InterPro" id="IPR002585">
    <property type="entry name" value="Cyt-d_ubiquinol_oxidase_su_1"/>
</dbReference>
<comment type="similarity">
    <text evidence="2 12">Belongs to the cytochrome ubiquinol oxidase subunit 1 family.</text>
</comment>
<dbReference type="GO" id="GO:0005886">
    <property type="term" value="C:plasma membrane"/>
    <property type="evidence" value="ECO:0007669"/>
    <property type="project" value="UniProtKB-SubCell"/>
</dbReference>
<dbReference type="Proteomes" id="UP000663505">
    <property type="component" value="Chromosome"/>
</dbReference>
<dbReference type="KEGG" id="afx:JZ786_17775"/>
<evidence type="ECO:0000313" key="14">
    <source>
        <dbReference type="Proteomes" id="UP000663505"/>
    </source>
</evidence>
<feature type="transmembrane region" description="Helical" evidence="12">
    <location>
        <begin position="126"/>
        <end position="149"/>
    </location>
</feature>
<protein>
    <submittedName>
        <fullName evidence="13">Cytochrome ubiquinol oxidase subunit I</fullName>
    </submittedName>
</protein>
<dbReference type="GO" id="GO:0046872">
    <property type="term" value="F:metal ion binding"/>
    <property type="evidence" value="ECO:0007669"/>
    <property type="project" value="UniProtKB-UniRule"/>
</dbReference>
<evidence type="ECO:0000256" key="5">
    <source>
        <dbReference type="ARBA" id="ARBA00022617"/>
    </source>
</evidence>
<evidence type="ECO:0000256" key="12">
    <source>
        <dbReference type="PIRNR" id="PIRNR006446"/>
    </source>
</evidence>
<evidence type="ECO:0000256" key="7">
    <source>
        <dbReference type="ARBA" id="ARBA00022723"/>
    </source>
</evidence>
<name>A0A9X7VWI7_9BACL</name>
<keyword evidence="5 12" id="KW-0349">Heme</keyword>
<dbReference type="GO" id="GO:0020037">
    <property type="term" value="F:heme binding"/>
    <property type="evidence" value="ECO:0007669"/>
    <property type="project" value="TreeGrafter"/>
</dbReference>
<keyword evidence="10 12" id="KW-0408">Iron</keyword>
<feature type="transmembrane region" description="Helical" evidence="12">
    <location>
        <begin position="219"/>
        <end position="238"/>
    </location>
</feature>
<dbReference type="PIRSF" id="PIRSF006446">
    <property type="entry name" value="Cyt_quinol_oxidase_1"/>
    <property type="match status" value="1"/>
</dbReference>
<dbReference type="PANTHER" id="PTHR30365">
    <property type="entry name" value="CYTOCHROME D UBIQUINOL OXIDASE"/>
    <property type="match status" value="1"/>
</dbReference>
<keyword evidence="14" id="KW-1185">Reference proteome</keyword>
<evidence type="ECO:0000256" key="3">
    <source>
        <dbReference type="ARBA" id="ARBA00022448"/>
    </source>
</evidence>
<keyword evidence="9 12" id="KW-1133">Transmembrane helix</keyword>
<evidence type="ECO:0000256" key="1">
    <source>
        <dbReference type="ARBA" id="ARBA00004651"/>
    </source>
</evidence>
<organism evidence="13 14">
    <name type="scientific">Alicyclobacillus mengziensis</name>
    <dbReference type="NCBI Taxonomy" id="2931921"/>
    <lineage>
        <taxon>Bacteria</taxon>
        <taxon>Bacillati</taxon>
        <taxon>Bacillota</taxon>
        <taxon>Bacilli</taxon>
        <taxon>Bacillales</taxon>
        <taxon>Alicyclobacillaceae</taxon>
        <taxon>Alicyclobacillus</taxon>
    </lineage>
</organism>
<feature type="transmembrane region" description="Helical" evidence="12">
    <location>
        <begin position="95"/>
        <end position="114"/>
    </location>
</feature>
<feature type="transmembrane region" description="Helical" evidence="12">
    <location>
        <begin position="56"/>
        <end position="83"/>
    </location>
</feature>
<reference evidence="13 14" key="1">
    <citation type="submission" date="2021-02" db="EMBL/GenBank/DDBJ databases">
        <title>Alicyclobacillus curvatus sp. nov. and Alicyclobacillus mengziensis sp. nov., two acidophilic bacteria isolated from acid mine drainage.</title>
        <authorList>
            <person name="Huang Y."/>
        </authorList>
    </citation>
    <scope>NUCLEOTIDE SEQUENCE [LARGE SCALE GENOMIC DNA]</scope>
    <source>
        <strain evidence="13 14">S30H14</strain>
    </source>
</reference>
<evidence type="ECO:0000313" key="13">
    <source>
        <dbReference type="EMBL" id="QSO46329.1"/>
    </source>
</evidence>
<keyword evidence="11 12" id="KW-0472">Membrane</keyword>
<dbReference type="RefSeq" id="WP_206655698.1">
    <property type="nucleotide sequence ID" value="NZ_CP071182.1"/>
</dbReference>
<dbReference type="PANTHER" id="PTHR30365:SF14">
    <property type="entry name" value="CYTOCHROME BD MENAQUINOL OXIDASE SUBUNIT I-RELATED"/>
    <property type="match status" value="1"/>
</dbReference>
<evidence type="ECO:0000256" key="2">
    <source>
        <dbReference type="ARBA" id="ARBA00009819"/>
    </source>
</evidence>
<evidence type="ECO:0000256" key="4">
    <source>
        <dbReference type="ARBA" id="ARBA00022475"/>
    </source>
</evidence>
<keyword evidence="4 12" id="KW-1003">Cell membrane</keyword>
<evidence type="ECO:0000256" key="8">
    <source>
        <dbReference type="ARBA" id="ARBA00022982"/>
    </source>
</evidence>
<proteinExistence type="inferred from homology"/>
<dbReference type="GO" id="GO:0009055">
    <property type="term" value="F:electron transfer activity"/>
    <property type="evidence" value="ECO:0007669"/>
    <property type="project" value="UniProtKB-UniRule"/>
</dbReference>
<feature type="transmembrane region" description="Helical" evidence="12">
    <location>
        <begin position="15"/>
        <end position="35"/>
    </location>
</feature>
<evidence type="ECO:0000256" key="6">
    <source>
        <dbReference type="ARBA" id="ARBA00022692"/>
    </source>
</evidence>
<feature type="transmembrane region" description="Helical" evidence="12">
    <location>
        <begin position="180"/>
        <end position="199"/>
    </location>
</feature>
<keyword evidence="6 12" id="KW-0812">Transmembrane</keyword>
<feature type="transmembrane region" description="Helical" evidence="12">
    <location>
        <begin position="401"/>
        <end position="423"/>
    </location>
</feature>
<feature type="transmembrane region" description="Helical" evidence="12">
    <location>
        <begin position="317"/>
        <end position="341"/>
    </location>
</feature>
<accession>A0A9X7VWI7</accession>
<feature type="transmembrane region" description="Helical" evidence="12">
    <location>
        <begin position="353"/>
        <end position="376"/>
    </location>
</feature>
<comment type="subcellular location">
    <subcellularLocation>
        <location evidence="1">Cell membrane</location>
        <topology evidence="1">Multi-pass membrane protein</topology>
    </subcellularLocation>
</comment>
<dbReference type="GO" id="GO:0019646">
    <property type="term" value="P:aerobic electron transport chain"/>
    <property type="evidence" value="ECO:0007669"/>
    <property type="project" value="InterPro"/>
</dbReference>
<dbReference type="EMBL" id="CP071182">
    <property type="protein sequence ID" value="QSO46329.1"/>
    <property type="molecule type" value="Genomic_DNA"/>
</dbReference>
<keyword evidence="3 12" id="KW-0813">Transport</keyword>
<dbReference type="GO" id="GO:0070069">
    <property type="term" value="C:cytochrome complex"/>
    <property type="evidence" value="ECO:0007669"/>
    <property type="project" value="UniProtKB-UniRule"/>
</dbReference>
<keyword evidence="7 12" id="KW-0479">Metal-binding</keyword>
<dbReference type="Pfam" id="PF01654">
    <property type="entry name" value="Cyt_bd_oxida_I"/>
    <property type="match status" value="1"/>
</dbReference>
<sequence length="453" mass="49045">MSHLMMARALFGITLGYHIGYATISVGAPMLIVIAEILAARTGQEEYRLFAKRVTMVLVLLVGVGLVTGTTVAVMLSVLWPGFMKTVGQVINLPFQIEVFAFMLESLFLAIYLYGGDRLSARARILSGALVSLGSGLSALLITDVNAFMNTPVGFQWTNGHVTNANPWRAMLNPAMPTELTHVLVSAYMTVGFLFAAMAAKGLLNRDSTPWQRAYYAKVLRFTMALGGVMAVATAVVGDASGKFLARYQPEKLAAAEGLFQTTKHAPLVIGGITDARTHQVVGGIAVPDLLSFLATGNFSGQVTGLDAFSQSTWPPLFVHVLFDGMVAIGSFAIAVGALYAIYLWRKKMTPRWLLWAIVVTGMLSMAGIEDGWIFAEIARQPWMIYGYLRVSQAVTAANGISWMFAGFLSLYTVLLAGTIWALRVYFRKHPLPSDGAQNDRIQVAAKKRGVSA</sequence>
<dbReference type="AlphaFoldDB" id="A0A9X7VWI7"/>